<dbReference type="AlphaFoldDB" id="A0A7K1GI10"/>
<organism evidence="3 4">
    <name type="scientific">Winogradskyella ouciana</name>
    <dbReference type="NCBI Taxonomy" id="2608631"/>
    <lineage>
        <taxon>Bacteria</taxon>
        <taxon>Pseudomonadati</taxon>
        <taxon>Bacteroidota</taxon>
        <taxon>Flavobacteriia</taxon>
        <taxon>Flavobacteriales</taxon>
        <taxon>Flavobacteriaceae</taxon>
        <taxon>Winogradskyella</taxon>
    </lineage>
</organism>
<comment type="caution">
    <text evidence="3">The sequence shown here is derived from an EMBL/GenBank/DDBJ whole genome shotgun (WGS) entry which is preliminary data.</text>
</comment>
<dbReference type="Proteomes" id="UP000447545">
    <property type="component" value="Unassembled WGS sequence"/>
</dbReference>
<gene>
    <name evidence="3" type="ORF">F1003_12320</name>
</gene>
<dbReference type="InterPro" id="IPR036761">
    <property type="entry name" value="TTHA0802/YceI-like_sf"/>
</dbReference>
<feature type="chain" id="PRO_5029574804" evidence="1">
    <location>
        <begin position="28"/>
        <end position="195"/>
    </location>
</feature>
<evidence type="ECO:0000313" key="3">
    <source>
        <dbReference type="EMBL" id="MTE27719.1"/>
    </source>
</evidence>
<evidence type="ECO:0000256" key="1">
    <source>
        <dbReference type="SAM" id="SignalP"/>
    </source>
</evidence>
<accession>A0A7K1GI10</accession>
<keyword evidence="1" id="KW-0732">Signal</keyword>
<keyword evidence="4" id="KW-1185">Reference proteome</keyword>
<proteinExistence type="predicted"/>
<feature type="domain" description="Lipid/polyisoprenoid-binding YceI-like" evidence="2">
    <location>
        <begin position="29"/>
        <end position="194"/>
    </location>
</feature>
<dbReference type="InterPro" id="IPR007372">
    <property type="entry name" value="Lipid/polyisoprenoid-bd_YceI"/>
</dbReference>
<evidence type="ECO:0000259" key="2">
    <source>
        <dbReference type="SMART" id="SM00867"/>
    </source>
</evidence>
<sequence length="195" mass="21655">MTNLLRKKTLSASLVFCLLLFTKISVAQTYNLDDNASFLEVHGTSSLHDWHVDAETQNGKITVSNLDDLQLNALSFSVESESLKSGKSGMDKNTYKALNTDEYKTITFKMSSVKSLELVSDNNYKVSVIGDMTISGVTKSITIDLTLKLKDNKIWIEGEKSIKMTDYGIEPPKALLGTIKTGDDIKIIFKSVFQK</sequence>
<dbReference type="Gene3D" id="2.40.128.110">
    <property type="entry name" value="Lipid/polyisoprenoid-binding, YceI-like"/>
    <property type="match status" value="1"/>
</dbReference>
<dbReference type="SUPFAM" id="SSF101874">
    <property type="entry name" value="YceI-like"/>
    <property type="match status" value="1"/>
</dbReference>
<dbReference type="SMART" id="SM00867">
    <property type="entry name" value="YceI"/>
    <property type="match status" value="1"/>
</dbReference>
<dbReference type="PANTHER" id="PTHR34406:SF1">
    <property type="entry name" value="PROTEIN YCEI"/>
    <property type="match status" value="1"/>
</dbReference>
<protein>
    <submittedName>
        <fullName evidence="3">YceI family protein</fullName>
    </submittedName>
</protein>
<evidence type="ECO:0000313" key="4">
    <source>
        <dbReference type="Proteomes" id="UP000447545"/>
    </source>
</evidence>
<name>A0A7K1GI10_9FLAO</name>
<dbReference type="EMBL" id="WJYA01000007">
    <property type="protein sequence ID" value="MTE27719.1"/>
    <property type="molecule type" value="Genomic_DNA"/>
</dbReference>
<feature type="signal peptide" evidence="1">
    <location>
        <begin position="1"/>
        <end position="27"/>
    </location>
</feature>
<dbReference type="Pfam" id="PF04264">
    <property type="entry name" value="YceI"/>
    <property type="match status" value="1"/>
</dbReference>
<dbReference type="RefSeq" id="WP_155089736.1">
    <property type="nucleotide sequence ID" value="NZ_WJYA01000007.1"/>
</dbReference>
<dbReference type="PANTHER" id="PTHR34406">
    <property type="entry name" value="PROTEIN YCEI"/>
    <property type="match status" value="1"/>
</dbReference>
<reference evidence="3 4" key="1">
    <citation type="submission" date="2019-11" db="EMBL/GenBank/DDBJ databases">
        <title>Winogradskyella ouciana sp. nov., isolated from the hadal seawater of the Mariana Trench.</title>
        <authorList>
            <person name="Liu R."/>
        </authorList>
    </citation>
    <scope>NUCLEOTIDE SEQUENCE [LARGE SCALE GENOMIC DNA]</scope>
    <source>
        <strain evidence="3 4">ZXX205</strain>
    </source>
</reference>